<dbReference type="PANTHER" id="PTHR23257">
    <property type="entry name" value="SERINE-THREONINE PROTEIN KINASE"/>
    <property type="match status" value="1"/>
</dbReference>
<dbReference type="InterPro" id="IPR008271">
    <property type="entry name" value="Ser/Thr_kinase_AS"/>
</dbReference>
<feature type="domain" description="Protein kinase" evidence="1">
    <location>
        <begin position="12"/>
        <end position="194"/>
    </location>
</feature>
<reference evidence="2" key="2">
    <citation type="submission" date="2020-09" db="EMBL/GenBank/DDBJ databases">
        <authorList>
            <person name="Sun Q."/>
            <person name="Zhou Y."/>
        </authorList>
    </citation>
    <scope>NUCLEOTIDE SEQUENCE</scope>
    <source>
        <strain evidence="2">CGMCC 1.15388</strain>
    </source>
</reference>
<keyword evidence="3" id="KW-1185">Reference proteome</keyword>
<dbReference type="AlphaFoldDB" id="A0A917ETM5"/>
<dbReference type="InterPro" id="IPR000719">
    <property type="entry name" value="Prot_kinase_dom"/>
</dbReference>
<dbReference type="SMART" id="SM00220">
    <property type="entry name" value="S_TKc"/>
    <property type="match status" value="1"/>
</dbReference>
<dbReference type="GO" id="GO:0005524">
    <property type="term" value="F:ATP binding"/>
    <property type="evidence" value="ECO:0007669"/>
    <property type="project" value="InterPro"/>
</dbReference>
<sequence>MEIKLEHGTWMRGAPLADGEGGFGKVFEATATDGSPAVAKFVDKMPGAHRELLIGDSLRAEQFRNVVPILDQGEHEGSWVLVMPRADKSLAQHLHQADGPLDLTETLSILSDIATALSDIGTAVVHRDLKPENVLYLKGRWCLADFGIARYAEAVTAADTRKYNLTFPYGAPELWRHEHATSATDVYAFGVIGG</sequence>
<dbReference type="Gene3D" id="1.10.510.10">
    <property type="entry name" value="Transferase(Phosphotransferase) domain 1"/>
    <property type="match status" value="1"/>
</dbReference>
<dbReference type="InterPro" id="IPR050167">
    <property type="entry name" value="Ser_Thr_protein_kinase"/>
</dbReference>
<gene>
    <name evidence="2" type="ORF">GCM10011401_27930</name>
</gene>
<name>A0A917ETM5_9MICC</name>
<dbReference type="GO" id="GO:0005737">
    <property type="term" value="C:cytoplasm"/>
    <property type="evidence" value="ECO:0007669"/>
    <property type="project" value="TreeGrafter"/>
</dbReference>
<reference evidence="2" key="1">
    <citation type="journal article" date="2014" name="Int. J. Syst. Evol. Microbiol.">
        <title>Complete genome sequence of Corynebacterium casei LMG S-19264T (=DSM 44701T), isolated from a smear-ripened cheese.</title>
        <authorList>
            <consortium name="US DOE Joint Genome Institute (JGI-PGF)"/>
            <person name="Walter F."/>
            <person name="Albersmeier A."/>
            <person name="Kalinowski J."/>
            <person name="Ruckert C."/>
        </authorList>
    </citation>
    <scope>NUCLEOTIDE SEQUENCE</scope>
    <source>
        <strain evidence="2">CGMCC 1.15388</strain>
    </source>
</reference>
<dbReference type="Proteomes" id="UP000633136">
    <property type="component" value="Unassembled WGS sequence"/>
</dbReference>
<dbReference type="GO" id="GO:0004672">
    <property type="term" value="F:protein kinase activity"/>
    <property type="evidence" value="ECO:0007669"/>
    <property type="project" value="InterPro"/>
</dbReference>
<accession>A0A917ETM5</accession>
<dbReference type="EMBL" id="BMIS01000023">
    <property type="protein sequence ID" value="GGE79040.1"/>
    <property type="molecule type" value="Genomic_DNA"/>
</dbReference>
<protein>
    <recommendedName>
        <fullName evidence="1">Protein kinase domain-containing protein</fullName>
    </recommendedName>
</protein>
<dbReference type="GO" id="GO:0007165">
    <property type="term" value="P:signal transduction"/>
    <property type="evidence" value="ECO:0007669"/>
    <property type="project" value="TreeGrafter"/>
</dbReference>
<comment type="caution">
    <text evidence="2">The sequence shown here is derived from an EMBL/GenBank/DDBJ whole genome shotgun (WGS) entry which is preliminary data.</text>
</comment>
<evidence type="ECO:0000259" key="1">
    <source>
        <dbReference type="PROSITE" id="PS50011"/>
    </source>
</evidence>
<dbReference type="SUPFAM" id="SSF56112">
    <property type="entry name" value="Protein kinase-like (PK-like)"/>
    <property type="match status" value="1"/>
</dbReference>
<dbReference type="PROSITE" id="PS50011">
    <property type="entry name" value="PROTEIN_KINASE_DOM"/>
    <property type="match status" value="1"/>
</dbReference>
<proteinExistence type="predicted"/>
<dbReference type="PROSITE" id="PS00108">
    <property type="entry name" value="PROTEIN_KINASE_ST"/>
    <property type="match status" value="1"/>
</dbReference>
<evidence type="ECO:0000313" key="3">
    <source>
        <dbReference type="Proteomes" id="UP000633136"/>
    </source>
</evidence>
<dbReference type="Pfam" id="PF00069">
    <property type="entry name" value="Pkinase"/>
    <property type="match status" value="1"/>
</dbReference>
<organism evidence="2 3">
    <name type="scientific">Nesterenkonia cremea</name>
    <dbReference type="NCBI Taxonomy" id="1882340"/>
    <lineage>
        <taxon>Bacteria</taxon>
        <taxon>Bacillati</taxon>
        <taxon>Actinomycetota</taxon>
        <taxon>Actinomycetes</taxon>
        <taxon>Micrococcales</taxon>
        <taxon>Micrococcaceae</taxon>
        <taxon>Nesterenkonia</taxon>
    </lineage>
</organism>
<evidence type="ECO:0000313" key="2">
    <source>
        <dbReference type="EMBL" id="GGE79040.1"/>
    </source>
</evidence>
<dbReference type="InterPro" id="IPR011009">
    <property type="entry name" value="Kinase-like_dom_sf"/>
</dbReference>
<dbReference type="RefSeq" id="WP_229659061.1">
    <property type="nucleotide sequence ID" value="NZ_BMIS01000023.1"/>
</dbReference>